<evidence type="ECO:0000313" key="1">
    <source>
        <dbReference type="EMBL" id="EGO25218.1"/>
    </source>
</evidence>
<sequence length="263" mass="30159">MRKLGIDKLKVKHLPDYPLSIDPSQQPEDTATQKPLYCYNWKLSADDKANSKNLVEIQQWVMLNAPVEIPSVIGMLQLVLPKDLKHQICVIFQHMARQYCLKLQKDEALASRENEDDRDLSDTQEENLVSMSVSKAHKDSRAQSKFDAVFILNAMSDDEVNPDYRPMSDEVRIFISRAPDYRSEILQTIYDDPEKIINNYPPPSTKFLKHRLHAWQIKPELLALAEYSNNLGSSRLAYSGTAWGDKKDPIDDGLNGVVHHKQK</sequence>
<reference evidence="1" key="1">
    <citation type="submission" date="2011-04" db="EMBL/GenBank/DDBJ databases">
        <title>Evolution of plant cell wall degrading machinery underlies the functional diversity of forest fungi.</title>
        <authorList>
            <consortium name="US DOE Joint Genome Institute (JGI-PGF)"/>
            <person name="Eastwood D.C."/>
            <person name="Floudas D."/>
            <person name="Binder M."/>
            <person name="Majcherczyk A."/>
            <person name="Schneider P."/>
            <person name="Aerts A."/>
            <person name="Asiegbu F.O."/>
            <person name="Baker S.E."/>
            <person name="Barry K."/>
            <person name="Bendiksby M."/>
            <person name="Blumentritt M."/>
            <person name="Coutinho P.M."/>
            <person name="Cullen D."/>
            <person name="Cullen D."/>
            <person name="Gathman A."/>
            <person name="Goodell B."/>
            <person name="Henrissat B."/>
            <person name="Ihrmark K."/>
            <person name="Kauserud H."/>
            <person name="Kohler A."/>
            <person name="LaButti K."/>
            <person name="Lapidus A."/>
            <person name="Lavin J.L."/>
            <person name="Lee Y.-H."/>
            <person name="Lindquist E."/>
            <person name="Lilly W."/>
            <person name="Lucas S."/>
            <person name="Morin E."/>
            <person name="Murat C."/>
            <person name="Oguiza J.A."/>
            <person name="Park J."/>
            <person name="Pisabarro A.G."/>
            <person name="Riley R."/>
            <person name="Rosling A."/>
            <person name="Salamov A."/>
            <person name="Schmidt O."/>
            <person name="Schmutz J."/>
            <person name="Skrede I."/>
            <person name="Stenlid J."/>
            <person name="Wiebenga A."/>
            <person name="Xie X."/>
            <person name="Kues U."/>
            <person name="Hibbett D.S."/>
            <person name="Hoffmeister D."/>
            <person name="Hogberg N."/>
            <person name="Martin F."/>
            <person name="Grigoriev I.V."/>
            <person name="Watkinson S.C."/>
        </authorList>
    </citation>
    <scope>NUCLEOTIDE SEQUENCE</scope>
    <source>
        <strain evidence="1">S7.9</strain>
    </source>
</reference>
<proteinExistence type="predicted"/>
<dbReference type="OrthoDB" id="3269175at2759"/>
<organism>
    <name type="scientific">Serpula lacrymans var. lacrymans (strain S7.9)</name>
    <name type="common">Dry rot fungus</name>
    <dbReference type="NCBI Taxonomy" id="578457"/>
    <lineage>
        <taxon>Eukaryota</taxon>
        <taxon>Fungi</taxon>
        <taxon>Dikarya</taxon>
        <taxon>Basidiomycota</taxon>
        <taxon>Agaricomycotina</taxon>
        <taxon>Agaricomycetes</taxon>
        <taxon>Agaricomycetidae</taxon>
        <taxon>Boletales</taxon>
        <taxon>Coniophorineae</taxon>
        <taxon>Serpulaceae</taxon>
        <taxon>Serpula</taxon>
    </lineage>
</organism>
<protein>
    <submittedName>
        <fullName evidence="1">Uncharacterized protein</fullName>
    </submittedName>
</protein>
<dbReference type="KEGG" id="sla:SERLADRAFT_436977"/>
<dbReference type="HOGENOM" id="CLU_1058310_0_0_1"/>
<dbReference type="RefSeq" id="XP_007317340.1">
    <property type="nucleotide sequence ID" value="XM_007317278.1"/>
</dbReference>
<dbReference type="Proteomes" id="UP000008064">
    <property type="component" value="Unassembled WGS sequence"/>
</dbReference>
<dbReference type="EMBL" id="GL945433">
    <property type="protein sequence ID" value="EGO25218.1"/>
    <property type="molecule type" value="Genomic_DNA"/>
</dbReference>
<dbReference type="AlphaFoldDB" id="F8NUJ8"/>
<accession>F8NUJ8</accession>
<dbReference type="GeneID" id="18814783"/>
<gene>
    <name evidence="1" type="ORF">SERLADRAFT_436977</name>
</gene>
<name>F8NUJ8_SERL9</name>